<dbReference type="Proteomes" id="UP000515561">
    <property type="component" value="Chromosome"/>
</dbReference>
<evidence type="ECO:0000259" key="1">
    <source>
        <dbReference type="Pfam" id="PF01882"/>
    </source>
</evidence>
<evidence type="ECO:0000313" key="3">
    <source>
        <dbReference type="Proteomes" id="UP000515561"/>
    </source>
</evidence>
<dbReference type="PANTHER" id="PTHR34351">
    <property type="entry name" value="SLR1927 PROTEIN-RELATED"/>
    <property type="match status" value="1"/>
</dbReference>
<protein>
    <recommendedName>
        <fullName evidence="1">DUF58 domain-containing protein</fullName>
    </recommendedName>
</protein>
<evidence type="ECO:0000313" key="2">
    <source>
        <dbReference type="EMBL" id="BCJ92513.1"/>
    </source>
</evidence>
<dbReference type="RefSeq" id="WP_184093068.1">
    <property type="nucleotide sequence ID" value="NZ_AP023367.1"/>
</dbReference>
<accession>A0A6S6QME1</accession>
<dbReference type="InterPro" id="IPR002881">
    <property type="entry name" value="DUF58"/>
</dbReference>
<name>A0A6S6QME1_9FIRM</name>
<sequence length="391" mass="45177">MRKNRLILLLMIAGSGALVSNYGGNAAYALFYGTSILPVVALFYTFYVYIRFRLYQEIGRRIVVKGDLTPYTFTIANEDYITYCSVKVNFLCDKSQIVHSLGLKEYCLLPNSKETMETQLRCNYRGEYYVGAQSVEIVDFLYIFKITYPINSKLKVTVLPRVVSLKKIGFAPIQKDAKNQTFQLYKGMDAMDIESRKYQPGDEKKQIHWKLTAKRGEVYSRKFAPEPRAETTIYLDLSTIREEEIMKLFIEDMILESVLAIANYYRENNNAVRIVYWQGGLQQTIIAGKGEFDFFYHACVSFHFNSDYPIEALIQDGFLYPGSSFHIIITHKLTDELYKSLLLAAEKGKDMALIYIAVDKEIREDILEGLRRHHIPVRIVFQADNLEEVLT</sequence>
<dbReference type="Pfam" id="PF01882">
    <property type="entry name" value="DUF58"/>
    <property type="match status" value="1"/>
</dbReference>
<reference evidence="2 3" key="1">
    <citation type="journal article" date="2016" name="Int. J. Syst. Evol. Microbiol.">
        <title>Descriptions of Anaerotaenia torta gen. nov., sp. nov. and Anaerocolumna cellulosilytica gen. nov., sp. nov. isolated from a methanogenic reactor of cattle waste.</title>
        <authorList>
            <person name="Uek A."/>
            <person name="Ohtaki Y."/>
            <person name="Kaku N."/>
            <person name="Ueki K."/>
        </authorList>
    </citation>
    <scope>NUCLEOTIDE SEQUENCE [LARGE SCALE GENOMIC DNA]</scope>
    <source>
        <strain evidence="2 3">SN021</strain>
    </source>
</reference>
<organism evidence="2 3">
    <name type="scientific">Anaerocolumna cellulosilytica</name>
    <dbReference type="NCBI Taxonomy" id="433286"/>
    <lineage>
        <taxon>Bacteria</taxon>
        <taxon>Bacillati</taxon>
        <taxon>Bacillota</taxon>
        <taxon>Clostridia</taxon>
        <taxon>Lachnospirales</taxon>
        <taxon>Lachnospiraceae</taxon>
        <taxon>Anaerocolumna</taxon>
    </lineage>
</organism>
<dbReference type="KEGG" id="acel:acsn021_00820"/>
<dbReference type="EMBL" id="AP023367">
    <property type="protein sequence ID" value="BCJ92513.1"/>
    <property type="molecule type" value="Genomic_DNA"/>
</dbReference>
<dbReference type="PANTHER" id="PTHR34351:SF2">
    <property type="entry name" value="DUF58 DOMAIN-CONTAINING PROTEIN"/>
    <property type="match status" value="1"/>
</dbReference>
<gene>
    <name evidence="2" type="ORF">acsn021_00820</name>
</gene>
<dbReference type="AlphaFoldDB" id="A0A6S6QME1"/>
<keyword evidence="3" id="KW-1185">Reference proteome</keyword>
<feature type="domain" description="DUF58" evidence="1">
    <location>
        <begin position="194"/>
        <end position="290"/>
    </location>
</feature>
<proteinExistence type="predicted"/>